<dbReference type="InterPro" id="IPR050324">
    <property type="entry name" value="CDP-alcohol_PTase-I"/>
</dbReference>
<evidence type="ECO:0000313" key="12">
    <source>
        <dbReference type="Proteomes" id="UP001295794"/>
    </source>
</evidence>
<sequence>MNRFAPQLACRSLARRRNLEFTRIKSNILAARPPCIFLHRASLSTSHPPPEPKPSSPLSVKENIYTIPNLLTASRLVACPILGWAVVRGHFPLATSILVYAGLTDLADGYLARRFKSQTVLGTILDPAADKALVTTLAVTLTVKGMLPLPLAVIILGRDVLLSLSAFWIRYTSLPPPRTFARYWDFSLPSVEVRPTYISKVNTALQLLLMGVTTVSPLVPMDISVPLQGLQSTDCGHHHNLERALLRLFEKRVPSHRTKTVISNRKLSLVQ</sequence>
<dbReference type="InterPro" id="IPR043130">
    <property type="entry name" value="CDP-OH_PTrfase_TM_dom"/>
</dbReference>
<name>A0AAD2HVZ4_9AGAR</name>
<evidence type="ECO:0000256" key="4">
    <source>
        <dbReference type="ARBA" id="ARBA00022692"/>
    </source>
</evidence>
<comment type="similarity">
    <text evidence="10">Belongs to the CDP-alcohol phosphatidyltransferase class-I family.</text>
</comment>
<comment type="caution">
    <text evidence="11">The sequence shown here is derived from an EMBL/GenBank/DDBJ whole genome shotgun (WGS) entry which is preliminary data.</text>
</comment>
<evidence type="ECO:0000256" key="9">
    <source>
        <dbReference type="ARBA" id="ARBA00023264"/>
    </source>
</evidence>
<proteinExistence type="inferred from homology"/>
<accession>A0AAD2HVZ4</accession>
<evidence type="ECO:0000256" key="5">
    <source>
        <dbReference type="ARBA" id="ARBA00022989"/>
    </source>
</evidence>
<dbReference type="InterPro" id="IPR048254">
    <property type="entry name" value="CDP_ALCOHOL_P_TRANSF_CS"/>
</dbReference>
<dbReference type="Gene3D" id="1.20.120.1760">
    <property type="match status" value="1"/>
</dbReference>
<dbReference type="InterPro" id="IPR000462">
    <property type="entry name" value="CDP-OH_P_trans"/>
</dbReference>
<keyword evidence="9" id="KW-1208">Phospholipid metabolism</keyword>
<dbReference type="GO" id="GO:0016020">
    <property type="term" value="C:membrane"/>
    <property type="evidence" value="ECO:0007669"/>
    <property type="project" value="UniProtKB-SubCell"/>
</dbReference>
<dbReference type="GO" id="GO:0032049">
    <property type="term" value="P:cardiolipin biosynthetic process"/>
    <property type="evidence" value="ECO:0007669"/>
    <property type="project" value="TreeGrafter"/>
</dbReference>
<reference evidence="11" key="1">
    <citation type="submission" date="2023-11" db="EMBL/GenBank/DDBJ databases">
        <authorList>
            <person name="De Vega J J."/>
            <person name="De Vega J J."/>
        </authorList>
    </citation>
    <scope>NUCLEOTIDE SEQUENCE</scope>
</reference>
<evidence type="ECO:0000256" key="6">
    <source>
        <dbReference type="ARBA" id="ARBA00023098"/>
    </source>
</evidence>
<dbReference type="AlphaFoldDB" id="A0AAD2HVZ4"/>
<keyword evidence="5" id="KW-1133">Transmembrane helix</keyword>
<evidence type="ECO:0000313" key="11">
    <source>
        <dbReference type="EMBL" id="CAK5283161.1"/>
    </source>
</evidence>
<evidence type="ECO:0000256" key="1">
    <source>
        <dbReference type="ARBA" id="ARBA00004141"/>
    </source>
</evidence>
<organism evidence="11 12">
    <name type="scientific">Mycena citricolor</name>
    <dbReference type="NCBI Taxonomy" id="2018698"/>
    <lineage>
        <taxon>Eukaryota</taxon>
        <taxon>Fungi</taxon>
        <taxon>Dikarya</taxon>
        <taxon>Basidiomycota</taxon>
        <taxon>Agaricomycotina</taxon>
        <taxon>Agaricomycetes</taxon>
        <taxon>Agaricomycetidae</taxon>
        <taxon>Agaricales</taxon>
        <taxon>Marasmiineae</taxon>
        <taxon>Mycenaceae</taxon>
        <taxon>Mycena</taxon>
    </lineage>
</organism>
<keyword evidence="8" id="KW-0594">Phospholipid biosynthesis</keyword>
<gene>
    <name evidence="11" type="ORF">MYCIT1_LOCUS35470</name>
</gene>
<evidence type="ECO:0000256" key="10">
    <source>
        <dbReference type="RuleBase" id="RU003750"/>
    </source>
</evidence>
<keyword evidence="7" id="KW-0472">Membrane</keyword>
<evidence type="ECO:0008006" key="13">
    <source>
        <dbReference type="Google" id="ProtNLM"/>
    </source>
</evidence>
<dbReference type="Proteomes" id="UP001295794">
    <property type="component" value="Unassembled WGS sequence"/>
</dbReference>
<keyword evidence="3 10" id="KW-0808">Transferase</keyword>
<keyword evidence="6" id="KW-0443">Lipid metabolism</keyword>
<evidence type="ECO:0000256" key="7">
    <source>
        <dbReference type="ARBA" id="ARBA00023136"/>
    </source>
</evidence>
<evidence type="ECO:0000256" key="3">
    <source>
        <dbReference type="ARBA" id="ARBA00022679"/>
    </source>
</evidence>
<keyword evidence="2" id="KW-0444">Lipid biosynthesis</keyword>
<dbReference type="GO" id="GO:0043337">
    <property type="term" value="F:cardiolipin synthase (CMP-forming)"/>
    <property type="evidence" value="ECO:0007669"/>
    <property type="project" value="TreeGrafter"/>
</dbReference>
<evidence type="ECO:0000256" key="8">
    <source>
        <dbReference type="ARBA" id="ARBA00023209"/>
    </source>
</evidence>
<dbReference type="Pfam" id="PF01066">
    <property type="entry name" value="CDP-OH_P_transf"/>
    <property type="match status" value="1"/>
</dbReference>
<protein>
    <recommendedName>
        <fullName evidence="13">Phosphatidyl synthase</fullName>
    </recommendedName>
</protein>
<dbReference type="GO" id="GO:0005739">
    <property type="term" value="C:mitochondrion"/>
    <property type="evidence" value="ECO:0007669"/>
    <property type="project" value="TreeGrafter"/>
</dbReference>
<dbReference type="PANTHER" id="PTHR14269">
    <property type="entry name" value="CDP-DIACYLGLYCEROL--GLYCEROL-3-PHOSPHATE 3-PHOSPHATIDYLTRANSFERASE-RELATED"/>
    <property type="match status" value="1"/>
</dbReference>
<dbReference type="PANTHER" id="PTHR14269:SF60">
    <property type="entry name" value="CARDIOLIPIN SYNTHASE (CMP-FORMING)"/>
    <property type="match status" value="1"/>
</dbReference>
<comment type="subcellular location">
    <subcellularLocation>
        <location evidence="1">Membrane</location>
        <topology evidence="1">Multi-pass membrane protein</topology>
    </subcellularLocation>
</comment>
<keyword evidence="4" id="KW-0812">Transmembrane</keyword>
<evidence type="ECO:0000256" key="2">
    <source>
        <dbReference type="ARBA" id="ARBA00022516"/>
    </source>
</evidence>
<keyword evidence="12" id="KW-1185">Reference proteome</keyword>
<dbReference type="EMBL" id="CAVNYO010000466">
    <property type="protein sequence ID" value="CAK5283161.1"/>
    <property type="molecule type" value="Genomic_DNA"/>
</dbReference>
<dbReference type="PROSITE" id="PS00379">
    <property type="entry name" value="CDP_ALCOHOL_P_TRANSF"/>
    <property type="match status" value="1"/>
</dbReference>